<dbReference type="NCBIfam" id="NF041498">
    <property type="entry name" value="MobP2"/>
    <property type="match status" value="1"/>
</dbReference>
<gene>
    <name evidence="1" type="ORF">H7R52_11110</name>
</gene>
<dbReference type="AlphaFoldDB" id="A0A923NEN4"/>
<evidence type="ECO:0000313" key="2">
    <source>
        <dbReference type="Proteomes" id="UP000650485"/>
    </source>
</evidence>
<dbReference type="EMBL" id="JACSZT010000008">
    <property type="protein sequence ID" value="MBC6499210.1"/>
    <property type="molecule type" value="Genomic_DNA"/>
</dbReference>
<comment type="caution">
    <text evidence="1">The sequence shown here is derived from an EMBL/GenBank/DDBJ whole genome shotgun (WGS) entry which is preliminary data.</text>
</comment>
<dbReference type="InterPro" id="IPR041073">
    <property type="entry name" value="MobL"/>
</dbReference>
<protein>
    <submittedName>
        <fullName evidence="1">IS110 family transposase</fullName>
    </submittedName>
</protein>
<organism evidence="1 2">
    <name type="scientific">Weissella confusa</name>
    <name type="common">Lactobacillus confusus</name>
    <dbReference type="NCBI Taxonomy" id="1583"/>
    <lineage>
        <taxon>Bacteria</taxon>
        <taxon>Bacillati</taxon>
        <taxon>Bacillota</taxon>
        <taxon>Bacilli</taxon>
        <taxon>Lactobacillales</taxon>
        <taxon>Lactobacillaceae</taxon>
        <taxon>Weissella</taxon>
    </lineage>
</organism>
<reference evidence="1" key="1">
    <citation type="submission" date="2020-08" db="EMBL/GenBank/DDBJ databases">
        <title>Complete genome sequence of Weissella confusa strain FS54 provides insights into metabolic potential.</title>
        <authorList>
            <person name="Fhoula I."/>
            <person name="Najjari A."/>
            <person name="Lekired A."/>
            <person name="Bessrour-Aouam N."/>
            <person name="Jaballah S."/>
            <person name="Klibi N."/>
            <person name="Ouzari H.-I."/>
        </authorList>
    </citation>
    <scope>NUCLEOTIDE SEQUENCE</scope>
    <source>
        <strain evidence="1">FS54</strain>
    </source>
</reference>
<dbReference type="Pfam" id="PF18555">
    <property type="entry name" value="MobL"/>
    <property type="match status" value="1"/>
</dbReference>
<sequence>MKTGGKANFAVNEHGNGMVIMPMQFVTANAANSRGQKFADLVDYSLRNEAILNENNVPVNKTNNDELTTDILNQLAQEGYATRADAVTETYPIFNSEKLNLNDHDISELKKDLQTAQDNGNTLHEHAFSIRADWLIENDLYNPDTKELDQNALKQAEQNIVNRLFHNGQALPLGESPDDVVWFGVIHQDTDHLNMHLWYVKKSRETRPEMLHSKTGEPKGVVKLSEKNRGLADFRRYLMSEGVKEKRNKVYERVDNLRVNIRESSLEALDSTNKYYEDLRKIYVLLPQDLRGRWKVGNTDQLVTDPQISRMAGANVQMEKLINKLLTDDLKDEYEAFKLENKQLNQMATRDNGQIHSQNIFAISERNERRLRKEMANRIYRQFNENFKSANSELSNITDQDKNRRDNYVRGADGTFERIKFDALSSGQDPKRTVVTAVAANSLSRIANGLRRGARRDLETMHRFIRQQTQLDNMTMTEAAEHATKEQLRSDKGFRR</sequence>
<dbReference type="Proteomes" id="UP000650485">
    <property type="component" value="Unassembled WGS sequence"/>
</dbReference>
<dbReference type="InterPro" id="IPR048101">
    <property type="entry name" value="MobP2"/>
</dbReference>
<name>A0A923NEN4_WEICO</name>
<evidence type="ECO:0000313" key="1">
    <source>
        <dbReference type="EMBL" id="MBC6499210.1"/>
    </source>
</evidence>
<accession>A0A923NEN4</accession>
<proteinExistence type="predicted"/>